<dbReference type="InterPro" id="IPR007214">
    <property type="entry name" value="YbaK/aa-tRNA-synth-assoc-dom"/>
</dbReference>
<dbReference type="Pfam" id="PF04073">
    <property type="entry name" value="tRNA_edit"/>
    <property type="match status" value="1"/>
</dbReference>
<reference evidence="3" key="1">
    <citation type="submission" date="2017-09" db="EMBL/GenBank/DDBJ databases">
        <title>Depth-based differentiation of microbial function through sediment-hosted aquifers and enrichment of novel symbionts in the deep terrestrial subsurface.</title>
        <authorList>
            <person name="Probst A.J."/>
            <person name="Ladd B."/>
            <person name="Jarett J.K."/>
            <person name="Geller-Mcgrath D.E."/>
            <person name="Sieber C.M.K."/>
            <person name="Emerson J.B."/>
            <person name="Anantharaman K."/>
            <person name="Thomas B.C."/>
            <person name="Malmstrom R."/>
            <person name="Stieglmeier M."/>
            <person name="Klingl A."/>
            <person name="Woyke T."/>
            <person name="Ryan C.M."/>
            <person name="Banfield J.F."/>
        </authorList>
    </citation>
    <scope>NUCLEOTIDE SEQUENCE [LARGE SCALE GENOMIC DNA]</scope>
</reference>
<evidence type="ECO:0000313" key="2">
    <source>
        <dbReference type="EMBL" id="PIV38786.1"/>
    </source>
</evidence>
<dbReference type="InterPro" id="IPR036754">
    <property type="entry name" value="YbaK/aa-tRNA-synt-asso_dom_sf"/>
</dbReference>
<dbReference type="GO" id="GO:0002161">
    <property type="term" value="F:aminoacyl-tRNA deacylase activity"/>
    <property type="evidence" value="ECO:0007669"/>
    <property type="project" value="InterPro"/>
</dbReference>
<proteinExistence type="predicted"/>
<dbReference type="Gene3D" id="3.90.960.10">
    <property type="entry name" value="YbaK/aminoacyl-tRNA synthetase-associated domain"/>
    <property type="match status" value="1"/>
</dbReference>
<gene>
    <name evidence="2" type="ORF">COS30_00165</name>
</gene>
<dbReference type="SUPFAM" id="SSF55826">
    <property type="entry name" value="YbaK/ProRS associated domain"/>
    <property type="match status" value="1"/>
</dbReference>
<sequence length="168" mass="18994">MLSKTIQKFLDFNKVKYEILEHKVVYTAFDKASTLHVKPAEVGKTMVVSLDNKNYAIGLIPSNKHLDKKKVLEAFNKLRKKTGQKTYKKIDFAKEQWMKNHIKGVKVGTTPPFGPLYKLPFFIDNAMTKPSKIIVNGGSYETSLKLSPTSLVKLDPKTLKGSFSMAKK</sequence>
<comment type="caution">
    <text evidence="2">The sequence shown here is derived from an EMBL/GenBank/DDBJ whole genome shotgun (WGS) entry which is preliminary data.</text>
</comment>
<name>A0A2M7D6Z4_9BACT</name>
<organism evidence="2 3">
    <name type="scientific">Candidatus Portnoybacteria bacterium CG02_land_8_20_14_3_00_45_8</name>
    <dbReference type="NCBI Taxonomy" id="1974807"/>
    <lineage>
        <taxon>Bacteria</taxon>
        <taxon>Candidatus Portnoyibacteriota</taxon>
    </lineage>
</organism>
<dbReference type="EMBL" id="PEUE01000004">
    <property type="protein sequence ID" value="PIV38786.1"/>
    <property type="molecule type" value="Genomic_DNA"/>
</dbReference>
<evidence type="ECO:0000259" key="1">
    <source>
        <dbReference type="Pfam" id="PF04073"/>
    </source>
</evidence>
<feature type="domain" description="YbaK/aminoacyl-tRNA synthetase-associated" evidence="1">
    <location>
        <begin position="22"/>
        <end position="154"/>
    </location>
</feature>
<dbReference type="CDD" id="cd04332">
    <property type="entry name" value="YbaK_like"/>
    <property type="match status" value="1"/>
</dbReference>
<accession>A0A2M7D6Z4</accession>
<evidence type="ECO:0000313" key="3">
    <source>
        <dbReference type="Proteomes" id="UP000229247"/>
    </source>
</evidence>
<dbReference type="AlphaFoldDB" id="A0A2M7D6Z4"/>
<protein>
    <recommendedName>
        <fullName evidence="1">YbaK/aminoacyl-tRNA synthetase-associated domain-containing protein</fullName>
    </recommendedName>
</protein>
<dbReference type="Proteomes" id="UP000229247">
    <property type="component" value="Unassembled WGS sequence"/>
</dbReference>